<accession>A0ABQ2VKW2</accession>
<organism evidence="1 2">
    <name type="scientific">Streptomyces albospinus</name>
    <dbReference type="NCBI Taxonomy" id="285515"/>
    <lineage>
        <taxon>Bacteria</taxon>
        <taxon>Bacillati</taxon>
        <taxon>Actinomycetota</taxon>
        <taxon>Actinomycetes</taxon>
        <taxon>Kitasatosporales</taxon>
        <taxon>Streptomycetaceae</taxon>
        <taxon>Streptomyces</taxon>
    </lineage>
</organism>
<comment type="caution">
    <text evidence="1">The sequence shown here is derived from an EMBL/GenBank/DDBJ whole genome shotgun (WGS) entry which is preliminary data.</text>
</comment>
<dbReference type="Proteomes" id="UP000654471">
    <property type="component" value="Unassembled WGS sequence"/>
</dbReference>
<dbReference type="EMBL" id="BMRP01000042">
    <property type="protein sequence ID" value="GGU93335.1"/>
    <property type="molecule type" value="Genomic_DNA"/>
</dbReference>
<reference evidence="2" key="1">
    <citation type="journal article" date="2019" name="Int. J. Syst. Evol. Microbiol.">
        <title>The Global Catalogue of Microorganisms (GCM) 10K type strain sequencing project: providing services to taxonomists for standard genome sequencing and annotation.</title>
        <authorList>
            <consortium name="The Broad Institute Genomics Platform"/>
            <consortium name="The Broad Institute Genome Sequencing Center for Infectious Disease"/>
            <person name="Wu L."/>
            <person name="Ma J."/>
        </authorList>
    </citation>
    <scope>NUCLEOTIDE SEQUENCE [LARGE SCALE GENOMIC DNA]</scope>
    <source>
        <strain evidence="2">JCM 3399</strain>
    </source>
</reference>
<proteinExistence type="predicted"/>
<evidence type="ECO:0000313" key="2">
    <source>
        <dbReference type="Proteomes" id="UP000654471"/>
    </source>
</evidence>
<gene>
    <name evidence="1" type="ORF">GCM10010211_70240</name>
</gene>
<name>A0ABQ2VKW2_9ACTN</name>
<keyword evidence="2" id="KW-1185">Reference proteome</keyword>
<evidence type="ECO:0000313" key="1">
    <source>
        <dbReference type="EMBL" id="GGU93335.1"/>
    </source>
</evidence>
<protein>
    <submittedName>
        <fullName evidence="1">Uncharacterized protein</fullName>
    </submittedName>
</protein>
<sequence>MIRTAVAAAARRDKRRTAGSLAQMWLRCSDQKYSEVNPDLHGGSDEPPATMRLTLLMRFSGCQYSDRKRFFSGGRHPIDMPRGPDQTVVH</sequence>